<accession>A0ABY8BNT2</accession>
<dbReference type="RefSeq" id="WP_275246955.1">
    <property type="nucleotide sequence ID" value="NZ_BAABDX010000001.1"/>
</dbReference>
<evidence type="ECO:0008006" key="5">
    <source>
        <dbReference type="Google" id="ProtNLM"/>
    </source>
</evidence>
<dbReference type="Proteomes" id="UP001213907">
    <property type="component" value="Chromosome"/>
</dbReference>
<name>A0ABY8BNT2_AFICR</name>
<evidence type="ECO:0000313" key="3">
    <source>
        <dbReference type="EMBL" id="WEF51349.1"/>
    </source>
</evidence>
<evidence type="ECO:0000256" key="2">
    <source>
        <dbReference type="SAM" id="SignalP"/>
    </source>
</evidence>
<evidence type="ECO:0000256" key="1">
    <source>
        <dbReference type="SAM" id="MobiDB-lite"/>
    </source>
</evidence>
<feature type="chain" id="PRO_5047509767" description="Lipoprotein" evidence="2">
    <location>
        <begin position="26"/>
        <end position="180"/>
    </location>
</feature>
<dbReference type="EMBL" id="CP113162">
    <property type="protein sequence ID" value="WEF51349.1"/>
    <property type="molecule type" value="Genomic_DNA"/>
</dbReference>
<feature type="region of interest" description="Disordered" evidence="1">
    <location>
        <begin position="101"/>
        <end position="150"/>
    </location>
</feature>
<feature type="signal peptide" evidence="2">
    <location>
        <begin position="1"/>
        <end position="25"/>
    </location>
</feature>
<protein>
    <recommendedName>
        <fullName evidence="5">Lipoprotein</fullName>
    </recommendedName>
</protein>
<reference evidence="3 4" key="1">
    <citation type="submission" date="2022-11" db="EMBL/GenBank/DDBJ databases">
        <authorList>
            <person name="Siebert D."/>
            <person name="Busche T."/>
            <person name="Saydam E."/>
            <person name="Kalinowski J."/>
            <person name="Ruckert C."/>
            <person name="Blombach B."/>
        </authorList>
    </citation>
    <scope>NUCLEOTIDE SEQUENCE [LARGE SCALE GENOMIC DNA]</scope>
    <source>
        <strain evidence="3 4">DSM 1083</strain>
    </source>
</reference>
<organism evidence="3 4">
    <name type="scientific">Afipia carboxydohydrogena</name>
    <name type="common">Pseudomonas carboxydohydrogena</name>
    <dbReference type="NCBI Taxonomy" id="290"/>
    <lineage>
        <taxon>Bacteria</taxon>
        <taxon>Pseudomonadati</taxon>
        <taxon>Pseudomonadota</taxon>
        <taxon>Alphaproteobacteria</taxon>
        <taxon>Hyphomicrobiales</taxon>
        <taxon>Nitrobacteraceae</taxon>
        <taxon>Afipia</taxon>
    </lineage>
</organism>
<evidence type="ECO:0000313" key="4">
    <source>
        <dbReference type="Proteomes" id="UP001213907"/>
    </source>
</evidence>
<gene>
    <name evidence="3" type="ORF">AFIC_002933</name>
</gene>
<keyword evidence="4" id="KW-1185">Reference proteome</keyword>
<feature type="compositionally biased region" description="Basic and acidic residues" evidence="1">
    <location>
        <begin position="101"/>
        <end position="121"/>
    </location>
</feature>
<proteinExistence type="predicted"/>
<keyword evidence="2" id="KW-0732">Signal</keyword>
<sequence length="180" mass="19104">MRMIGKLSAGFAALALFAAADAAYAQTPPADENGRYTLSAIDNGYLRLDTRTGAVSVCTPKGGWTCRVVPDERVALDQEIGRLQGQVDTLKTQLANRNDTVKGKIDEPLAKTDSLKGDVPEKSAANGEAGRKPAGAAIGKDAATGSQTSSQQKLTAALDRVWQHLIEIAVRVQKRISENI</sequence>